<dbReference type="GO" id="GO:0005758">
    <property type="term" value="C:mitochondrial intermembrane space"/>
    <property type="evidence" value="ECO:0007669"/>
    <property type="project" value="UniProtKB-SubCell"/>
</dbReference>
<comment type="function">
    <text evidence="1">Accessory subunit of the mitochondrial membrane respiratory chain NADH dehydrogenase (Complex I), that is believed not to be involved in catalysis. Complex I functions in the transfer of electrons from NADH to the respiratory chain. The immediate electron acceptor for the enzyme is believed to be ubiquinone.</text>
</comment>
<proteinExistence type="inferred from homology"/>
<keyword evidence="15" id="KW-1185">Reference proteome</keyword>
<dbReference type="InterPro" id="IPR008698">
    <property type="entry name" value="NDUB7"/>
</dbReference>
<comment type="subcellular location">
    <subcellularLocation>
        <location evidence="3">Mitochondrion inner membrane</location>
        <topology evidence="3">Peripheral membrane protein</topology>
    </subcellularLocation>
    <subcellularLocation>
        <location evidence="2">Mitochondrion intermembrane space</location>
    </subcellularLocation>
</comment>
<sequence>MGTAFSNLPENGFNRYFHPEVTPGPSVKPTFDPADGFQGKRKERVMIATEEEMRSAKLPLKDRDYCAHKLIQYRTCYRDKFPFVVRCGHEKHDYLNCQYDDFVLRMKEYERERRLLVKTHRTNVM</sequence>
<evidence type="ECO:0000256" key="1">
    <source>
        <dbReference type="ARBA" id="ARBA00003195"/>
    </source>
</evidence>
<evidence type="ECO:0000256" key="12">
    <source>
        <dbReference type="ARBA" id="ARBA00023157"/>
    </source>
</evidence>
<dbReference type="InParanoid" id="A0A1Y1M2H7"/>
<evidence type="ECO:0000256" key="7">
    <source>
        <dbReference type="ARBA" id="ARBA00022660"/>
    </source>
</evidence>
<evidence type="ECO:0000256" key="5">
    <source>
        <dbReference type="ARBA" id="ARBA00018677"/>
    </source>
</evidence>
<dbReference type="AlphaFoldDB" id="A0A1Y1M2H7"/>
<dbReference type="PANTHER" id="PTHR20900:SF0">
    <property type="entry name" value="NADH DEHYDROGENASE [UBIQUINONE] 1 BETA SUBCOMPLEX SUBUNIT 7"/>
    <property type="match status" value="1"/>
</dbReference>
<dbReference type="OrthoDB" id="268414at2759"/>
<evidence type="ECO:0000256" key="11">
    <source>
        <dbReference type="ARBA" id="ARBA00023136"/>
    </source>
</evidence>
<evidence type="ECO:0000256" key="9">
    <source>
        <dbReference type="ARBA" id="ARBA00022982"/>
    </source>
</evidence>
<dbReference type="Pfam" id="PF05676">
    <property type="entry name" value="NDUF_B7"/>
    <property type="match status" value="1"/>
</dbReference>
<keyword evidence="9" id="KW-0249">Electron transport</keyword>
<evidence type="ECO:0000313" key="13">
    <source>
        <dbReference type="EMBL" id="JAV79671.1"/>
    </source>
</evidence>
<dbReference type="FunCoup" id="A0A1Y1M2H7">
    <property type="interactions" value="1270"/>
</dbReference>
<reference evidence="13" key="1">
    <citation type="journal article" date="2016" name="Sci. Rep.">
        <title>Molecular characterization of firefly nuptial gifts: a multi-omics approach sheds light on postcopulatory sexual selection.</title>
        <authorList>
            <person name="Al-Wathiqui N."/>
            <person name="Fallon T.R."/>
            <person name="South A."/>
            <person name="Weng J.K."/>
            <person name="Lewis S.M."/>
        </authorList>
    </citation>
    <scope>NUCLEOTIDE SEQUENCE</scope>
</reference>
<accession>A0A1Y1M2H7</accession>
<evidence type="ECO:0000256" key="2">
    <source>
        <dbReference type="ARBA" id="ARBA00004569"/>
    </source>
</evidence>
<dbReference type="EMBL" id="GEZM01042735">
    <property type="protein sequence ID" value="JAV79671.1"/>
    <property type="molecule type" value="Transcribed_RNA"/>
</dbReference>
<dbReference type="PANTHER" id="PTHR20900">
    <property type="entry name" value="NADH:UBIQUINONE OXIDOREDUCTASE B18-LIKE SUBUNIT"/>
    <property type="match status" value="1"/>
</dbReference>
<keyword evidence="6" id="KW-0813">Transport</keyword>
<reference evidence="14 15" key="2">
    <citation type="journal article" date="2018" name="Elife">
        <title>Firefly genomes illuminate parallel origins of bioluminescence in beetles.</title>
        <authorList>
            <person name="Fallon T.R."/>
            <person name="Lower S.E."/>
            <person name="Chang C.H."/>
            <person name="Bessho-Uehara M."/>
            <person name="Martin G.J."/>
            <person name="Bewick A.J."/>
            <person name="Behringer M."/>
            <person name="Debat H.J."/>
            <person name="Wong I."/>
            <person name="Day J.C."/>
            <person name="Suvorov A."/>
            <person name="Silva C.J."/>
            <person name="Stanger-Hall K.F."/>
            <person name="Hall D.W."/>
            <person name="Schmitz R.J."/>
            <person name="Nelson D.R."/>
            <person name="Lewis S.M."/>
            <person name="Shigenobu S."/>
            <person name="Bybee S.M."/>
            <person name="Larracuente A.M."/>
            <person name="Oba Y."/>
            <person name="Weng J.K."/>
        </authorList>
    </citation>
    <scope>NUCLEOTIDE SEQUENCE [LARGE SCALE GENOMIC DNA]</scope>
    <source>
        <strain evidence="14">1611_PpyrPB1</strain>
        <tissue evidence="14">Whole body</tissue>
    </source>
</reference>
<dbReference type="EMBL" id="GEZM01042736">
    <property type="protein sequence ID" value="JAV79666.1"/>
    <property type="molecule type" value="Transcribed_RNA"/>
</dbReference>
<evidence type="ECO:0000256" key="6">
    <source>
        <dbReference type="ARBA" id="ARBA00022448"/>
    </source>
</evidence>
<keyword evidence="7" id="KW-0679">Respiratory chain</keyword>
<protein>
    <recommendedName>
        <fullName evidence="5">NADH dehydrogenase [ubiquinone] 1 beta subcomplex subunit 7</fullName>
    </recommendedName>
</protein>
<evidence type="ECO:0000256" key="3">
    <source>
        <dbReference type="ARBA" id="ARBA00004637"/>
    </source>
</evidence>
<dbReference type="GO" id="GO:0005743">
    <property type="term" value="C:mitochondrial inner membrane"/>
    <property type="evidence" value="ECO:0007669"/>
    <property type="project" value="UniProtKB-SubCell"/>
</dbReference>
<name>A0A1Y1M2H7_PHOPY</name>
<keyword evidence="11" id="KW-0472">Membrane</keyword>
<evidence type="ECO:0000256" key="4">
    <source>
        <dbReference type="ARBA" id="ARBA00008006"/>
    </source>
</evidence>
<keyword evidence="8" id="KW-0999">Mitochondrion inner membrane</keyword>
<evidence type="ECO:0000313" key="15">
    <source>
        <dbReference type="Proteomes" id="UP000327044"/>
    </source>
</evidence>
<dbReference type="Proteomes" id="UP000327044">
    <property type="component" value="Unassembled WGS sequence"/>
</dbReference>
<evidence type="ECO:0000256" key="10">
    <source>
        <dbReference type="ARBA" id="ARBA00023128"/>
    </source>
</evidence>
<keyword evidence="10" id="KW-0496">Mitochondrion</keyword>
<keyword evidence="12" id="KW-1015">Disulfide bond</keyword>
<evidence type="ECO:0000313" key="14">
    <source>
        <dbReference type="EMBL" id="KAB0795267.1"/>
    </source>
</evidence>
<organism evidence="13">
    <name type="scientific">Photinus pyralis</name>
    <name type="common">Common eastern firefly</name>
    <name type="synonym">Lampyris pyralis</name>
    <dbReference type="NCBI Taxonomy" id="7054"/>
    <lineage>
        <taxon>Eukaryota</taxon>
        <taxon>Metazoa</taxon>
        <taxon>Ecdysozoa</taxon>
        <taxon>Arthropoda</taxon>
        <taxon>Hexapoda</taxon>
        <taxon>Insecta</taxon>
        <taxon>Pterygota</taxon>
        <taxon>Neoptera</taxon>
        <taxon>Endopterygota</taxon>
        <taxon>Coleoptera</taxon>
        <taxon>Polyphaga</taxon>
        <taxon>Elateriformia</taxon>
        <taxon>Elateroidea</taxon>
        <taxon>Lampyridae</taxon>
        <taxon>Lampyrinae</taxon>
        <taxon>Photinus</taxon>
    </lineage>
</organism>
<reference evidence="14" key="3">
    <citation type="submission" date="2019-08" db="EMBL/GenBank/DDBJ databases">
        <authorList>
            <consortium name="Photinus pyralis genome working group"/>
            <person name="Fallon T.R."/>
            <person name="Sander Lower S.E."/>
            <person name="Weng J.-K."/>
        </authorList>
    </citation>
    <scope>NUCLEOTIDE SEQUENCE</scope>
    <source>
        <strain evidence="14">1611_PpyrPB1</strain>
        <tissue evidence="14">Whole body</tissue>
    </source>
</reference>
<evidence type="ECO:0000256" key="8">
    <source>
        <dbReference type="ARBA" id="ARBA00022792"/>
    </source>
</evidence>
<comment type="similarity">
    <text evidence="4">Belongs to the complex I NDUFB7 subunit family.</text>
</comment>
<gene>
    <name evidence="14" type="ORF">PPYR_12106</name>
</gene>
<dbReference type="EMBL" id="VVIM01000008">
    <property type="protein sequence ID" value="KAB0795267.1"/>
    <property type="molecule type" value="Genomic_DNA"/>
</dbReference>